<reference evidence="3" key="1">
    <citation type="submission" date="2015-05" db="EMBL/GenBank/DDBJ databases">
        <authorList>
            <person name="Fogelqvist Johan"/>
        </authorList>
    </citation>
    <scope>NUCLEOTIDE SEQUENCE [LARGE SCALE GENOMIC DNA]</scope>
</reference>
<evidence type="ECO:0000256" key="1">
    <source>
        <dbReference type="SAM" id="MobiDB-lite"/>
    </source>
</evidence>
<name>A0A0G4MH61_VERLO</name>
<organism evidence="2 3">
    <name type="scientific">Verticillium longisporum</name>
    <name type="common">Verticillium dahliae var. longisporum</name>
    <dbReference type="NCBI Taxonomy" id="100787"/>
    <lineage>
        <taxon>Eukaryota</taxon>
        <taxon>Fungi</taxon>
        <taxon>Dikarya</taxon>
        <taxon>Ascomycota</taxon>
        <taxon>Pezizomycotina</taxon>
        <taxon>Sordariomycetes</taxon>
        <taxon>Hypocreomycetidae</taxon>
        <taxon>Glomerellales</taxon>
        <taxon>Plectosphaerellaceae</taxon>
        <taxon>Verticillium</taxon>
    </lineage>
</organism>
<gene>
    <name evidence="2" type="ORF">BN1723_003955</name>
</gene>
<protein>
    <submittedName>
        <fullName evidence="2">Uncharacterized protein</fullName>
    </submittedName>
</protein>
<dbReference type="EMBL" id="CVQI01025557">
    <property type="protein sequence ID" value="CRK33280.1"/>
    <property type="molecule type" value="Genomic_DNA"/>
</dbReference>
<proteinExistence type="predicted"/>
<sequence>MKGRAVDQLVFESIARSFSRFAPKSTPSSATSTPRRPSILASNAIESGELPFVTPQTMQSTNSTNTPIMPTTLFPPRMLSAARAGQWSDIPDFLHDMIQRSISVETTDREEPLMPPLTRAPRRGPTDERRHPGAPWLRPYSGLRLPVGDGVTQSSPDLNAPVAADPPGA</sequence>
<evidence type="ECO:0000313" key="2">
    <source>
        <dbReference type="EMBL" id="CRK33280.1"/>
    </source>
</evidence>
<evidence type="ECO:0000313" key="3">
    <source>
        <dbReference type="Proteomes" id="UP000045706"/>
    </source>
</evidence>
<dbReference type="AlphaFoldDB" id="A0A0G4MH61"/>
<dbReference type="Proteomes" id="UP000045706">
    <property type="component" value="Unassembled WGS sequence"/>
</dbReference>
<feature type="region of interest" description="Disordered" evidence="1">
    <location>
        <begin position="104"/>
        <end position="169"/>
    </location>
</feature>
<accession>A0A0G4MH61</accession>